<feature type="domain" description="Pseudouridine synthase RsuA/RluA-like" evidence="2">
    <location>
        <begin position="76"/>
        <end position="221"/>
    </location>
</feature>
<dbReference type="SUPFAM" id="SSF55120">
    <property type="entry name" value="Pseudouridine synthase"/>
    <property type="match status" value="1"/>
</dbReference>
<dbReference type="Pfam" id="PF00849">
    <property type="entry name" value="PseudoU_synth_2"/>
    <property type="match status" value="1"/>
</dbReference>
<dbReference type="InterPro" id="IPR020103">
    <property type="entry name" value="PsdUridine_synth_cat_dom_sf"/>
</dbReference>
<dbReference type="EMBL" id="DVHL01000029">
    <property type="protein sequence ID" value="HIR65962.1"/>
    <property type="molecule type" value="Genomic_DNA"/>
</dbReference>
<dbReference type="GO" id="GO:0009982">
    <property type="term" value="F:pseudouridine synthase activity"/>
    <property type="evidence" value="ECO:0007669"/>
    <property type="project" value="InterPro"/>
</dbReference>
<dbReference type="GO" id="GO:0006396">
    <property type="term" value="P:RNA processing"/>
    <property type="evidence" value="ECO:0007669"/>
    <property type="project" value="UniProtKB-ARBA"/>
</dbReference>
<proteinExistence type="predicted"/>
<evidence type="ECO:0000259" key="2">
    <source>
        <dbReference type="Pfam" id="PF00849"/>
    </source>
</evidence>
<sequence length="282" mass="31983">MLKEIEVKTRQLLSDAILENTGLGYYRIQKIIKTKSVKINGVRVGVDMNVNAGDIVYVYLADREKDSIEVVYRDDNILVVNKMPGIEVQGEDSLTERINNILVDATAMPVHRLDRNTMGLVVFALNKTAETELLESFKEKDIDKTYNCIVVGNPKPAVAKLKAYLFKDAKKSLVYISDVKKTGYVPIETHYKLLKNLGELSLLEVKLITGRTHQIRAHLAHVRLPILGDGKYGINKINRKYRVKTQLLCCTKVTFHFAQGPLKYLDGKSVVLNIDLTQYYKK</sequence>
<reference evidence="3" key="1">
    <citation type="submission" date="2020-10" db="EMBL/GenBank/DDBJ databases">
        <authorList>
            <person name="Gilroy R."/>
        </authorList>
    </citation>
    <scope>NUCLEOTIDE SEQUENCE</scope>
    <source>
        <strain evidence="3">CHK121-14286</strain>
    </source>
</reference>
<dbReference type="PANTHER" id="PTHR21600">
    <property type="entry name" value="MITOCHONDRIAL RNA PSEUDOURIDINE SYNTHASE"/>
    <property type="match status" value="1"/>
</dbReference>
<evidence type="ECO:0000313" key="4">
    <source>
        <dbReference type="Proteomes" id="UP000824200"/>
    </source>
</evidence>
<dbReference type="GO" id="GO:0003723">
    <property type="term" value="F:RNA binding"/>
    <property type="evidence" value="ECO:0007669"/>
    <property type="project" value="UniProtKB-KW"/>
</dbReference>
<dbReference type="CDD" id="cd02869">
    <property type="entry name" value="PseudoU_synth_RluA_like"/>
    <property type="match status" value="1"/>
</dbReference>
<dbReference type="PROSITE" id="PS50889">
    <property type="entry name" value="S4"/>
    <property type="match status" value="1"/>
</dbReference>
<dbReference type="GO" id="GO:0140098">
    <property type="term" value="F:catalytic activity, acting on RNA"/>
    <property type="evidence" value="ECO:0007669"/>
    <property type="project" value="UniProtKB-ARBA"/>
</dbReference>
<name>A0A9D1J8J0_9BACT</name>
<dbReference type="CDD" id="cd00165">
    <property type="entry name" value="S4"/>
    <property type="match status" value="1"/>
</dbReference>
<dbReference type="InterPro" id="IPR006145">
    <property type="entry name" value="PsdUridine_synth_RsuA/RluA"/>
</dbReference>
<evidence type="ECO:0000313" key="3">
    <source>
        <dbReference type="EMBL" id="HIR65962.1"/>
    </source>
</evidence>
<comment type="caution">
    <text evidence="3">The sequence shown here is derived from an EMBL/GenBank/DDBJ whole genome shotgun (WGS) entry which is preliminary data.</text>
</comment>
<organism evidence="3 4">
    <name type="scientific">Candidatus Fimimonas gallinarum</name>
    <dbReference type="NCBI Taxonomy" id="2840821"/>
    <lineage>
        <taxon>Bacteria</taxon>
        <taxon>Pseudomonadati</taxon>
        <taxon>Myxococcota</taxon>
        <taxon>Myxococcia</taxon>
        <taxon>Myxococcales</taxon>
        <taxon>Cystobacterineae</taxon>
        <taxon>Myxococcaceae</taxon>
        <taxon>Myxococcaceae incertae sedis</taxon>
        <taxon>Candidatus Fimimonas</taxon>
    </lineage>
</organism>
<accession>A0A9D1J8J0</accession>
<reference evidence="3" key="2">
    <citation type="journal article" date="2021" name="PeerJ">
        <title>Extensive microbial diversity within the chicken gut microbiome revealed by metagenomics and culture.</title>
        <authorList>
            <person name="Gilroy R."/>
            <person name="Ravi A."/>
            <person name="Getino M."/>
            <person name="Pursley I."/>
            <person name="Horton D.L."/>
            <person name="Alikhan N.F."/>
            <person name="Baker D."/>
            <person name="Gharbi K."/>
            <person name="Hall N."/>
            <person name="Watson M."/>
            <person name="Adriaenssens E.M."/>
            <person name="Foster-Nyarko E."/>
            <person name="Jarju S."/>
            <person name="Secka A."/>
            <person name="Antonio M."/>
            <person name="Oren A."/>
            <person name="Chaudhuri R.R."/>
            <person name="La Ragione R."/>
            <person name="Hildebrand F."/>
            <person name="Pallen M.J."/>
        </authorList>
    </citation>
    <scope>NUCLEOTIDE SEQUENCE</scope>
    <source>
        <strain evidence="3">CHK121-14286</strain>
    </source>
</reference>
<dbReference type="GO" id="GO:0001522">
    <property type="term" value="P:pseudouridine synthesis"/>
    <property type="evidence" value="ECO:0007669"/>
    <property type="project" value="InterPro"/>
</dbReference>
<dbReference type="AlphaFoldDB" id="A0A9D1J8J0"/>
<gene>
    <name evidence="3" type="ORF">IAC95_03685</name>
</gene>
<protein>
    <submittedName>
        <fullName evidence="3">RluA family pseudouridine synthase</fullName>
    </submittedName>
</protein>
<evidence type="ECO:0000256" key="1">
    <source>
        <dbReference type="PROSITE-ProRule" id="PRU00182"/>
    </source>
</evidence>
<dbReference type="InterPro" id="IPR050188">
    <property type="entry name" value="RluA_PseudoU_synthase"/>
</dbReference>
<keyword evidence="1" id="KW-0694">RNA-binding</keyword>
<dbReference type="Gene3D" id="3.30.2350.10">
    <property type="entry name" value="Pseudouridine synthase"/>
    <property type="match status" value="1"/>
</dbReference>
<dbReference type="Proteomes" id="UP000824200">
    <property type="component" value="Unassembled WGS sequence"/>
</dbReference>